<name>A0A8H3XD28_GIGMA</name>
<comment type="caution">
    <text evidence="1">The sequence shown here is derived from an EMBL/GenBank/DDBJ whole genome shotgun (WGS) entry which is preliminary data.</text>
</comment>
<dbReference type="AlphaFoldDB" id="A0A8H3XD28"/>
<dbReference type="OrthoDB" id="2386689at2759"/>
<dbReference type="EMBL" id="WTPW01001380">
    <property type="protein sequence ID" value="KAF0439037.1"/>
    <property type="molecule type" value="Genomic_DNA"/>
</dbReference>
<evidence type="ECO:0000313" key="2">
    <source>
        <dbReference type="Proteomes" id="UP000439903"/>
    </source>
</evidence>
<organism evidence="1 2">
    <name type="scientific">Gigaspora margarita</name>
    <dbReference type="NCBI Taxonomy" id="4874"/>
    <lineage>
        <taxon>Eukaryota</taxon>
        <taxon>Fungi</taxon>
        <taxon>Fungi incertae sedis</taxon>
        <taxon>Mucoromycota</taxon>
        <taxon>Glomeromycotina</taxon>
        <taxon>Glomeromycetes</taxon>
        <taxon>Diversisporales</taxon>
        <taxon>Gigasporaceae</taxon>
        <taxon>Gigaspora</taxon>
    </lineage>
</organism>
<keyword evidence="2" id="KW-1185">Reference proteome</keyword>
<accession>A0A8H3XD28</accession>
<gene>
    <name evidence="1" type="ORF">F8M41_004177</name>
</gene>
<dbReference type="Proteomes" id="UP000439903">
    <property type="component" value="Unassembled WGS sequence"/>
</dbReference>
<sequence length="75" mass="8839">MKGDNLNQPNPEVSTYTDPNSQWIIPMLLSSPNPSRLTKNIIKKNRRSTTSGQYEQFHRRKNTIFRQRKPARNQI</sequence>
<proteinExistence type="predicted"/>
<protein>
    <submittedName>
        <fullName evidence="1">Uncharacterized protein</fullName>
    </submittedName>
</protein>
<evidence type="ECO:0000313" key="1">
    <source>
        <dbReference type="EMBL" id="KAF0439037.1"/>
    </source>
</evidence>
<reference evidence="1 2" key="1">
    <citation type="journal article" date="2019" name="Environ. Microbiol.">
        <title>At the nexus of three kingdoms: the genome of the mycorrhizal fungus Gigaspora margarita provides insights into plant, endobacterial and fungal interactions.</title>
        <authorList>
            <person name="Venice F."/>
            <person name="Ghignone S."/>
            <person name="Salvioli di Fossalunga A."/>
            <person name="Amselem J."/>
            <person name="Novero M."/>
            <person name="Xianan X."/>
            <person name="Sedzielewska Toro K."/>
            <person name="Morin E."/>
            <person name="Lipzen A."/>
            <person name="Grigoriev I.V."/>
            <person name="Henrissat B."/>
            <person name="Martin F.M."/>
            <person name="Bonfante P."/>
        </authorList>
    </citation>
    <scope>NUCLEOTIDE SEQUENCE [LARGE SCALE GENOMIC DNA]</scope>
    <source>
        <strain evidence="1 2">BEG34</strain>
    </source>
</reference>